<dbReference type="AlphaFoldDB" id="A0A2P6RRN1"/>
<accession>A0A2P6RRN1</accession>
<dbReference type="GO" id="GO:0004523">
    <property type="term" value="F:RNA-DNA hybrid ribonuclease activity"/>
    <property type="evidence" value="ECO:0007669"/>
    <property type="project" value="InterPro"/>
</dbReference>
<comment type="caution">
    <text evidence="2">The sequence shown here is derived from an EMBL/GenBank/DDBJ whole genome shotgun (WGS) entry which is preliminary data.</text>
</comment>
<dbReference type="Gramene" id="PRQ49090">
    <property type="protein sequence ID" value="PRQ49090"/>
    <property type="gene ID" value="RchiOBHm_Chr2g0118041"/>
</dbReference>
<protein>
    <submittedName>
        <fullName evidence="2">Putative ribonuclease H-like domain-containing protein</fullName>
    </submittedName>
</protein>
<dbReference type="GO" id="GO:0003676">
    <property type="term" value="F:nucleic acid binding"/>
    <property type="evidence" value="ECO:0007669"/>
    <property type="project" value="InterPro"/>
</dbReference>
<organism evidence="2 3">
    <name type="scientific">Rosa chinensis</name>
    <name type="common">China rose</name>
    <dbReference type="NCBI Taxonomy" id="74649"/>
    <lineage>
        <taxon>Eukaryota</taxon>
        <taxon>Viridiplantae</taxon>
        <taxon>Streptophyta</taxon>
        <taxon>Embryophyta</taxon>
        <taxon>Tracheophyta</taxon>
        <taxon>Spermatophyta</taxon>
        <taxon>Magnoliopsida</taxon>
        <taxon>eudicotyledons</taxon>
        <taxon>Gunneridae</taxon>
        <taxon>Pentapetalae</taxon>
        <taxon>rosids</taxon>
        <taxon>fabids</taxon>
        <taxon>Rosales</taxon>
        <taxon>Rosaceae</taxon>
        <taxon>Rosoideae</taxon>
        <taxon>Rosoideae incertae sedis</taxon>
        <taxon>Rosa</taxon>
    </lineage>
</organism>
<sequence>MGQGIFGTGAVCSDEAGTYIGVLAVPGKGYLSPQTCEFLALINGLHFFLQAGFSHLDVEGDAQNIFAALASNQEDVSSEGALVDESKVLLSRF</sequence>
<feature type="domain" description="RNase H type-1" evidence="1">
    <location>
        <begin position="6"/>
        <end position="93"/>
    </location>
</feature>
<dbReference type="EMBL" id="PDCK01000040">
    <property type="protein sequence ID" value="PRQ49090.1"/>
    <property type="molecule type" value="Genomic_DNA"/>
</dbReference>
<dbReference type="SUPFAM" id="SSF53098">
    <property type="entry name" value="Ribonuclease H-like"/>
    <property type="match status" value="1"/>
</dbReference>
<proteinExistence type="predicted"/>
<evidence type="ECO:0000259" key="1">
    <source>
        <dbReference type="Pfam" id="PF13456"/>
    </source>
</evidence>
<dbReference type="Proteomes" id="UP000238479">
    <property type="component" value="Chromosome 2"/>
</dbReference>
<dbReference type="InterPro" id="IPR002156">
    <property type="entry name" value="RNaseH_domain"/>
</dbReference>
<name>A0A2P6RRN1_ROSCH</name>
<reference evidence="2 3" key="1">
    <citation type="journal article" date="2018" name="Nat. Genet.">
        <title>The Rosa genome provides new insights in the design of modern roses.</title>
        <authorList>
            <person name="Bendahmane M."/>
        </authorList>
    </citation>
    <scope>NUCLEOTIDE SEQUENCE [LARGE SCALE GENOMIC DNA]</scope>
    <source>
        <strain evidence="3">cv. Old Blush</strain>
    </source>
</reference>
<evidence type="ECO:0000313" key="2">
    <source>
        <dbReference type="EMBL" id="PRQ49090.1"/>
    </source>
</evidence>
<keyword evidence="3" id="KW-1185">Reference proteome</keyword>
<evidence type="ECO:0000313" key="3">
    <source>
        <dbReference type="Proteomes" id="UP000238479"/>
    </source>
</evidence>
<gene>
    <name evidence="2" type="ORF">RchiOBHm_Chr2g0118041</name>
</gene>
<dbReference type="Pfam" id="PF13456">
    <property type="entry name" value="RVT_3"/>
    <property type="match status" value="1"/>
</dbReference>
<dbReference type="InterPro" id="IPR012337">
    <property type="entry name" value="RNaseH-like_sf"/>
</dbReference>